<name>A0A1I8FQZ7_9PLAT</name>
<proteinExistence type="predicted"/>
<dbReference type="WBParaSite" id="maker-unitig_43122-snap-gene-0.2-mRNA-1">
    <property type="protein sequence ID" value="maker-unitig_43122-snap-gene-0.2-mRNA-1"/>
    <property type="gene ID" value="maker-unitig_43122-snap-gene-0.2"/>
</dbReference>
<sequence>MLTRTLLHSANKARIKLRAGWPANERNAARGLGILRSPVKQRVTTRIDHKGRRMRLYCPIRRMGASLSRFHNCRWKQATKLGQADHLSSSLSFFKFFRKLGTIMAFFYWSTVAPNSRVVSALTRAAVSRFAPPNGMKVRESGN</sequence>
<evidence type="ECO:0000313" key="2">
    <source>
        <dbReference type="WBParaSite" id="maker-unitig_43122-snap-gene-0.2-mRNA-1"/>
    </source>
</evidence>
<organism evidence="1 2">
    <name type="scientific">Macrostomum lignano</name>
    <dbReference type="NCBI Taxonomy" id="282301"/>
    <lineage>
        <taxon>Eukaryota</taxon>
        <taxon>Metazoa</taxon>
        <taxon>Spiralia</taxon>
        <taxon>Lophotrochozoa</taxon>
        <taxon>Platyhelminthes</taxon>
        <taxon>Rhabditophora</taxon>
        <taxon>Macrostomorpha</taxon>
        <taxon>Macrostomida</taxon>
        <taxon>Macrostomidae</taxon>
        <taxon>Macrostomum</taxon>
    </lineage>
</organism>
<evidence type="ECO:0000313" key="1">
    <source>
        <dbReference type="Proteomes" id="UP000095280"/>
    </source>
</evidence>
<reference evidence="2" key="1">
    <citation type="submission" date="2016-11" db="UniProtKB">
        <authorList>
            <consortium name="WormBaseParasite"/>
        </authorList>
    </citation>
    <scope>IDENTIFICATION</scope>
</reference>
<keyword evidence="1" id="KW-1185">Reference proteome</keyword>
<dbReference type="Proteomes" id="UP000095280">
    <property type="component" value="Unplaced"/>
</dbReference>
<protein>
    <submittedName>
        <fullName evidence="2">Transcriptional regulator</fullName>
    </submittedName>
</protein>
<dbReference type="AlphaFoldDB" id="A0A1I8FQZ7"/>
<accession>A0A1I8FQZ7</accession>